<dbReference type="InterPro" id="IPR016161">
    <property type="entry name" value="Ald_DH/histidinol_DH"/>
</dbReference>
<gene>
    <name evidence="18" type="primary">ALDH1L1</name>
</gene>
<dbReference type="Gene3D" id="3.40.309.10">
    <property type="entry name" value="Aldehyde Dehydrogenase, Chain A, domain 2"/>
    <property type="match status" value="1"/>
</dbReference>
<dbReference type="InterPro" id="IPR016160">
    <property type="entry name" value="Ald_DH_CS_CYS"/>
</dbReference>
<dbReference type="EC" id="1.5.1.6" evidence="10"/>
<dbReference type="Gene3D" id="3.40.50.170">
    <property type="entry name" value="Formyl transferase, N-terminal domain"/>
    <property type="match status" value="1"/>
</dbReference>
<sequence>MKIAVIGQSLFGQEVYGHLRKEGHEVVGVFTVPDKDGKADPLGLEAEKDGVPVFKFSRWRAKGQALPEVVAKYQALGAELNVLPFCSQFIPMEIINAPRHGSIIYHPSLLPRHRGASAINWTLIHGDKKGGFSIFWADDGLDTGDLLLQKECEVLPDDTVSTLYNRFLFPEGIKGMVQAVRLIAEGKAPRLPQPEEGATYEGIQKKETAKIDWDQPAEAIHNWIRGNDKVPGAWTEACEPLQKLTFFNSTLNTSGLVPEGDALPIPGAHRPGVVTKAGLILFGNDDKMLLVKNIQLEDGKMILASNFFKGAASSALELTEAELVTAEAVRSAWQRILPNVLEVEDSTDFFKSGAASVDVVRLVEEVKELCDGLELENEDVYMATTFGDFIQLLVRKLRGDDEEGECSIDYVEMAVNKRTLHMPHQLFIGGAFVDAEGAKTFETINPTDGSVICQVSLAQVTDVDKAVATAKDAFENGRWGKISARDRGRLLYRLADLMEQHQEELATIEALDAGAVYTLALKTHVGMSIQTFRYFAGWCDKIQVTPLTALKFAELTLKAGIPKGVVNVLPGSGSLIGQRLSDHPDVRKIGFTGSTEVGKHIMKSCAISNVKKVSLELGGKSPLIIFADCDLNKAVQMGMSSVFFNKGENCIAAGRLFVEDSIHDEFVRRVVQEVRKMKVGNPLDRDTDHGPQNHHAHLMKLMEYCQCGVKEGATLVCGGNQIPRPGFFFEPTVFTDVEDHMFIAKEESFGPVMIISRFADGDVDAVLSRANATEFGLASGVFTRDINKALYVSDKLQAGTVFVNTYNKTDVAAPFGGFKQSGFGKDLGEAALNEYLRVKTVTFEY</sequence>
<dbReference type="InterPro" id="IPR002376">
    <property type="entry name" value="Formyl_transf_N"/>
</dbReference>
<feature type="domain" description="Carrier" evidence="17">
    <location>
        <begin position="320"/>
        <end position="397"/>
    </location>
</feature>
<dbReference type="InterPro" id="IPR005793">
    <property type="entry name" value="Formyl_trans_C"/>
</dbReference>
<keyword evidence="4" id="KW-0597">Phosphoprotein</keyword>
<dbReference type="SUPFAM" id="SSF50486">
    <property type="entry name" value="FMT C-terminal domain-like"/>
    <property type="match status" value="1"/>
</dbReference>
<feature type="binding site" evidence="13">
    <location>
        <position position="700"/>
    </location>
    <ligand>
        <name>NADP(+)</name>
        <dbReference type="ChEBI" id="CHEBI:58349"/>
    </ligand>
</feature>
<dbReference type="CDD" id="cd08703">
    <property type="entry name" value="FDH_Hydrolase_C"/>
    <property type="match status" value="1"/>
</dbReference>
<accession>A0A7N9CZZ4</accession>
<dbReference type="InterPro" id="IPR001555">
    <property type="entry name" value="GART_AS"/>
</dbReference>
<dbReference type="GO" id="GO:0009258">
    <property type="term" value="P:10-formyltetrahydrofolate catabolic process"/>
    <property type="evidence" value="ECO:0007669"/>
    <property type="project" value="UniProtKB-UniRule"/>
</dbReference>
<dbReference type="PIRSF" id="PIRSF036489">
    <property type="entry name" value="10-FTHFDH"/>
    <property type="match status" value="1"/>
</dbReference>
<feature type="binding site" evidence="13">
    <location>
        <begin position="593"/>
        <end position="594"/>
    </location>
    <ligand>
        <name>NADP(+)</name>
        <dbReference type="ChEBI" id="CHEBI:58349"/>
    </ligand>
</feature>
<evidence type="ECO:0000256" key="3">
    <source>
        <dbReference type="ARBA" id="ARBA00022450"/>
    </source>
</evidence>
<feature type="binding site" evidence="12">
    <location>
        <begin position="88"/>
        <end position="90"/>
    </location>
    <ligand>
        <name>(6R)-10-formyltetrahydrofolate</name>
        <dbReference type="ChEBI" id="CHEBI:195366"/>
    </ligand>
</feature>
<reference evidence="18" key="3">
    <citation type="submission" date="2025-09" db="UniProtKB">
        <authorList>
            <consortium name="Ensembl"/>
        </authorList>
    </citation>
    <scope>IDENTIFICATION</scope>
</reference>
<evidence type="ECO:0000256" key="11">
    <source>
        <dbReference type="PIRSR" id="PIRSR036489-1"/>
    </source>
</evidence>
<dbReference type="InterPro" id="IPR029510">
    <property type="entry name" value="Ald_DH_CS_GLU"/>
</dbReference>
<dbReference type="FunFam" id="3.40.605.10:FF:000026">
    <property type="entry name" value="Aldehyde dehydrogenase, putative"/>
    <property type="match status" value="1"/>
</dbReference>
<evidence type="ECO:0000256" key="15">
    <source>
        <dbReference type="PROSITE-ProRule" id="PRU10007"/>
    </source>
</evidence>
<dbReference type="Ensembl" id="ENSMFAT00000084697.1">
    <property type="protein sequence ID" value="ENSMFAP00000058988.1"/>
    <property type="gene ID" value="ENSMFAG00000039810.2"/>
</dbReference>
<feature type="binding site" evidence="13">
    <location>
        <begin position="747"/>
        <end position="749"/>
    </location>
    <ligand>
        <name>NADP(+)</name>
        <dbReference type="ChEBI" id="CHEBI:58349"/>
    </ligand>
</feature>
<feature type="binding site" evidence="12">
    <location>
        <position position="142"/>
    </location>
    <ligand>
        <name>(6R)-10-formyltetrahydrofolate</name>
        <dbReference type="ChEBI" id="CHEBI:195366"/>
    </ligand>
</feature>
<protein>
    <recommendedName>
        <fullName evidence="10">10-formyltetrahydrofolate dehydrogenase</fullName>
        <ecNumber evidence="10">1.5.1.6</ecNumber>
    </recommendedName>
</protein>
<evidence type="ECO:0000256" key="5">
    <source>
        <dbReference type="ARBA" id="ARBA00022563"/>
    </source>
</evidence>
<keyword evidence="5 10" id="KW-0554">One-carbon metabolism</keyword>
<reference evidence="18" key="2">
    <citation type="submission" date="2025-08" db="UniProtKB">
        <authorList>
            <consortium name="Ensembl"/>
        </authorList>
    </citation>
    <scope>IDENTIFICATION</scope>
</reference>
<comment type="similarity">
    <text evidence="2 10">In the N-terminal section; belongs to the GART family.</text>
</comment>
<feature type="site" description="Essential for catalytic activity" evidence="14">
    <location>
        <position position="142"/>
    </location>
</feature>
<organism evidence="18 19">
    <name type="scientific">Macaca fascicularis</name>
    <name type="common">Crab-eating macaque</name>
    <name type="synonym">Cynomolgus monkey</name>
    <dbReference type="NCBI Taxonomy" id="9541"/>
    <lineage>
        <taxon>Eukaryota</taxon>
        <taxon>Metazoa</taxon>
        <taxon>Chordata</taxon>
        <taxon>Craniata</taxon>
        <taxon>Vertebrata</taxon>
        <taxon>Euteleostomi</taxon>
        <taxon>Mammalia</taxon>
        <taxon>Eutheria</taxon>
        <taxon>Euarchontoglires</taxon>
        <taxon>Primates</taxon>
        <taxon>Haplorrhini</taxon>
        <taxon>Catarrhini</taxon>
        <taxon>Cercopithecidae</taxon>
        <taxon>Cercopithecinae</taxon>
        <taxon>Macaca</taxon>
    </lineage>
</organism>
<evidence type="ECO:0000259" key="17">
    <source>
        <dbReference type="PROSITE" id="PS50075"/>
    </source>
</evidence>
<dbReference type="Gene3D" id="3.40.605.10">
    <property type="entry name" value="Aldehyde Dehydrogenase, Chain A, domain 1"/>
    <property type="match status" value="2"/>
</dbReference>
<evidence type="ECO:0000256" key="10">
    <source>
        <dbReference type="PIRNR" id="PIRNR036489"/>
    </source>
</evidence>
<dbReference type="Pfam" id="PF00550">
    <property type="entry name" value="PP-binding"/>
    <property type="match status" value="1"/>
</dbReference>
<feature type="active site" description="Proton donor" evidence="11">
    <location>
        <position position="650"/>
    </location>
</feature>
<evidence type="ECO:0000256" key="7">
    <source>
        <dbReference type="ARBA" id="ARBA00022990"/>
    </source>
</evidence>
<feature type="binding site" evidence="13">
    <location>
        <begin position="573"/>
        <end position="578"/>
    </location>
    <ligand>
        <name>NADP(+)</name>
        <dbReference type="ChEBI" id="CHEBI:58349"/>
    </ligand>
</feature>
<comment type="similarity">
    <text evidence="16">Belongs to the aldehyde dehydrogenase family.</text>
</comment>
<dbReference type="GeneTree" id="ENSGT00940000160913"/>
<evidence type="ECO:0000256" key="12">
    <source>
        <dbReference type="PIRSR" id="PIRSR036489-2"/>
    </source>
</evidence>
<evidence type="ECO:0000256" key="4">
    <source>
        <dbReference type="ARBA" id="ARBA00022553"/>
    </source>
</evidence>
<name>A0A7N9CZZ4_MACFA</name>
<dbReference type="Gene3D" id="1.10.1200.10">
    <property type="entry name" value="ACP-like"/>
    <property type="match status" value="1"/>
</dbReference>
<keyword evidence="8 10" id="KW-0560">Oxidoreductase</keyword>
<dbReference type="FunFam" id="1.10.1200.10:FF:000002">
    <property type="entry name" value="10-formyltetrahydrofolate dehydrogenase"/>
    <property type="match status" value="1"/>
</dbReference>
<dbReference type="Gene3D" id="3.10.25.10">
    <property type="entry name" value="Formyl transferase, C-terminal domain"/>
    <property type="match status" value="1"/>
</dbReference>
<evidence type="ECO:0000256" key="2">
    <source>
        <dbReference type="ARBA" id="ARBA00010978"/>
    </source>
</evidence>
<feature type="active site" description="Proton donor" evidence="11">
    <location>
        <position position="106"/>
    </location>
</feature>
<dbReference type="InterPro" id="IPR011034">
    <property type="entry name" value="Formyl_transferase-like_C_sf"/>
</dbReference>
<dbReference type="InterPro" id="IPR037022">
    <property type="entry name" value="Formyl_trans_C_sf"/>
</dbReference>
<dbReference type="SUPFAM" id="SSF53720">
    <property type="entry name" value="ALDH-like"/>
    <property type="match status" value="1"/>
</dbReference>
<dbReference type="GO" id="GO:0006740">
    <property type="term" value="P:NADPH regeneration"/>
    <property type="evidence" value="ECO:0007669"/>
    <property type="project" value="UniProtKB-ARBA"/>
</dbReference>
<dbReference type="InterPro" id="IPR036477">
    <property type="entry name" value="Formyl_transf_N_sf"/>
</dbReference>
<dbReference type="PROSITE" id="PS00070">
    <property type="entry name" value="ALDEHYDE_DEHYDR_CYS"/>
    <property type="match status" value="1"/>
</dbReference>
<dbReference type="GO" id="GO:0005737">
    <property type="term" value="C:cytoplasm"/>
    <property type="evidence" value="ECO:0007669"/>
    <property type="project" value="InterPro"/>
</dbReference>
<dbReference type="FunFam" id="3.40.50.170:FF:000002">
    <property type="entry name" value="10-formyltetrahydrofolate dehydrogenase"/>
    <property type="match status" value="1"/>
</dbReference>
<evidence type="ECO:0000256" key="14">
    <source>
        <dbReference type="PIRSR" id="PIRSR036489-4"/>
    </source>
</evidence>
<evidence type="ECO:0000256" key="16">
    <source>
        <dbReference type="RuleBase" id="RU003345"/>
    </source>
</evidence>
<dbReference type="PANTHER" id="PTHR11699">
    <property type="entry name" value="ALDEHYDE DEHYDROGENASE-RELATED"/>
    <property type="match status" value="1"/>
</dbReference>
<dbReference type="InterPro" id="IPR009081">
    <property type="entry name" value="PP-bd_ACP"/>
</dbReference>
<reference evidence="18 19" key="1">
    <citation type="submission" date="2013-03" db="EMBL/GenBank/DDBJ databases">
        <authorList>
            <person name="Warren W."/>
            <person name="Wilson R.K."/>
        </authorList>
    </citation>
    <scope>NUCLEOTIDE SEQUENCE</scope>
</reference>
<feature type="active site" description="Proton acceptor" evidence="11">
    <location>
        <position position="616"/>
    </location>
</feature>
<dbReference type="AlphaFoldDB" id="A0A7N9CZZ4"/>
<keyword evidence="7" id="KW-0007">Acetylation</keyword>
<dbReference type="FunFam" id="3.40.309.10:FF:000008">
    <property type="entry name" value="Cytosolic 10-formyltetrahydrofolate dehydrogenase"/>
    <property type="match status" value="1"/>
</dbReference>
<dbReference type="InterPro" id="IPR036736">
    <property type="entry name" value="ACP-like_sf"/>
</dbReference>
<evidence type="ECO:0000256" key="1">
    <source>
        <dbReference type="ARBA" id="ARBA00007995"/>
    </source>
</evidence>
<dbReference type="PROSITE" id="PS00373">
    <property type="entry name" value="GART"/>
    <property type="match status" value="1"/>
</dbReference>
<dbReference type="GO" id="GO:0006730">
    <property type="term" value="P:one-carbon metabolic process"/>
    <property type="evidence" value="ECO:0007669"/>
    <property type="project" value="UniProtKB-KW"/>
</dbReference>
<dbReference type="PROSITE" id="PS00687">
    <property type="entry name" value="ALDEHYDE_DEHYDR_GLU"/>
    <property type="match status" value="1"/>
</dbReference>
<evidence type="ECO:0000256" key="9">
    <source>
        <dbReference type="ARBA" id="ARBA00048239"/>
    </source>
</evidence>
<dbReference type="GO" id="GO:0016155">
    <property type="term" value="F:formyltetrahydrofolate dehydrogenase activity"/>
    <property type="evidence" value="ECO:0007669"/>
    <property type="project" value="UniProtKB-UniRule"/>
</dbReference>
<dbReference type="FunFam" id="3.40.605.10:FF:000038">
    <property type="entry name" value="Aldehyde dehydrogenase 1 family member L1"/>
    <property type="match status" value="1"/>
</dbReference>
<comment type="similarity">
    <text evidence="1 10">In the C-terminal section; belongs to the aldehyde dehydrogenase family. ALDH1L subfamily.</text>
</comment>
<dbReference type="SUPFAM" id="SSF53328">
    <property type="entry name" value="Formyltransferase"/>
    <property type="match status" value="1"/>
</dbReference>
<dbReference type="FunFam" id="3.10.25.10:FF:000002">
    <property type="entry name" value="10-formyltetrahydrofolate dehydrogenase"/>
    <property type="match status" value="1"/>
</dbReference>
<dbReference type="Pfam" id="PF00551">
    <property type="entry name" value="Formyl_trans_N"/>
    <property type="match status" value="1"/>
</dbReference>
<feature type="active site" evidence="15">
    <location>
        <position position="616"/>
    </location>
</feature>
<evidence type="ECO:0000313" key="19">
    <source>
        <dbReference type="Proteomes" id="UP000233100"/>
    </source>
</evidence>
<dbReference type="Pfam" id="PF00171">
    <property type="entry name" value="Aldedh"/>
    <property type="match status" value="2"/>
</dbReference>
<evidence type="ECO:0000256" key="6">
    <source>
        <dbReference type="ARBA" id="ARBA00022857"/>
    </source>
</evidence>
<dbReference type="Proteomes" id="UP000233100">
    <property type="component" value="Chromosome 2"/>
</dbReference>
<dbReference type="PROSITE" id="PS50075">
    <property type="entry name" value="CARRIER"/>
    <property type="match status" value="1"/>
</dbReference>
<dbReference type="Pfam" id="PF02911">
    <property type="entry name" value="Formyl_trans_C"/>
    <property type="match status" value="1"/>
</dbReference>
<dbReference type="InterPro" id="IPR016163">
    <property type="entry name" value="Ald_DH_C"/>
</dbReference>
<evidence type="ECO:0000256" key="13">
    <source>
        <dbReference type="PIRSR" id="PIRSR036489-3"/>
    </source>
</evidence>
<keyword evidence="3" id="KW-0596">Phosphopantetheine</keyword>
<evidence type="ECO:0000313" key="18">
    <source>
        <dbReference type="Ensembl" id="ENSMFAP00000058988.1"/>
    </source>
</evidence>
<dbReference type="SUPFAM" id="SSF47336">
    <property type="entry name" value="ACP-like"/>
    <property type="match status" value="1"/>
</dbReference>
<evidence type="ECO:0000256" key="8">
    <source>
        <dbReference type="ARBA" id="ARBA00023002"/>
    </source>
</evidence>
<dbReference type="GO" id="GO:0016620">
    <property type="term" value="F:oxidoreductase activity, acting on the aldehyde or oxo group of donors, NAD or NADP as acceptor"/>
    <property type="evidence" value="ECO:0007669"/>
    <property type="project" value="InterPro"/>
</dbReference>
<dbReference type="InterPro" id="IPR015590">
    <property type="entry name" value="Aldehyde_DH_dom"/>
</dbReference>
<keyword evidence="19" id="KW-1185">Reference proteome</keyword>
<dbReference type="Bgee" id="ENSMFAG00000039810">
    <property type="expression patterns" value="Expressed in liver and 12 other cell types or tissues"/>
</dbReference>
<comment type="catalytic activity">
    <reaction evidence="9">
        <text>(6R)-10-formyltetrahydrofolate + NADP(+) + H2O = (6S)-5,6,7,8-tetrahydrofolate + CO2 + NADPH + H(+)</text>
        <dbReference type="Rhea" id="RHEA:10180"/>
        <dbReference type="ChEBI" id="CHEBI:15377"/>
        <dbReference type="ChEBI" id="CHEBI:15378"/>
        <dbReference type="ChEBI" id="CHEBI:16526"/>
        <dbReference type="ChEBI" id="CHEBI:57453"/>
        <dbReference type="ChEBI" id="CHEBI:57783"/>
        <dbReference type="ChEBI" id="CHEBI:58349"/>
        <dbReference type="ChEBI" id="CHEBI:195366"/>
        <dbReference type="EC" id="1.5.1.6"/>
    </reaction>
    <physiologicalReaction direction="left-to-right" evidence="9">
        <dbReference type="Rhea" id="RHEA:10181"/>
    </physiologicalReaction>
</comment>
<dbReference type="InterPro" id="IPR011407">
    <property type="entry name" value="10_FTHF_DH"/>
</dbReference>
<proteinExistence type="inferred from homology"/>
<dbReference type="CDD" id="cd08647">
    <property type="entry name" value="FMT_core_FDH_N"/>
    <property type="match status" value="1"/>
</dbReference>
<keyword evidence="6 10" id="KW-0521">NADP</keyword>
<dbReference type="InterPro" id="IPR016162">
    <property type="entry name" value="Ald_DH_N"/>
</dbReference>